<dbReference type="InterPro" id="IPR004839">
    <property type="entry name" value="Aminotransferase_I/II_large"/>
</dbReference>
<dbReference type="InterPro" id="IPR050596">
    <property type="entry name" value="AspAT/PAT-like"/>
</dbReference>
<evidence type="ECO:0000259" key="8">
    <source>
        <dbReference type="Pfam" id="PF00155"/>
    </source>
</evidence>
<dbReference type="CDD" id="cd00609">
    <property type="entry name" value="AAT_like"/>
    <property type="match status" value="1"/>
</dbReference>
<dbReference type="GO" id="GO:0030170">
    <property type="term" value="F:pyridoxal phosphate binding"/>
    <property type="evidence" value="ECO:0007669"/>
    <property type="project" value="InterPro"/>
</dbReference>
<protein>
    <recommendedName>
        <fullName evidence="7">Aminotransferase</fullName>
        <ecNumber evidence="7">2.6.1.-</ecNumber>
    </recommendedName>
</protein>
<evidence type="ECO:0000256" key="4">
    <source>
        <dbReference type="ARBA" id="ARBA00022576"/>
    </source>
</evidence>
<evidence type="ECO:0000256" key="6">
    <source>
        <dbReference type="ARBA" id="ARBA00022898"/>
    </source>
</evidence>
<dbReference type="AlphaFoldDB" id="A0A830FH76"/>
<comment type="caution">
    <text evidence="9">The sequence shown here is derived from an EMBL/GenBank/DDBJ whole genome shotgun (WGS) entry which is preliminary data.</text>
</comment>
<evidence type="ECO:0000256" key="1">
    <source>
        <dbReference type="ARBA" id="ARBA00001933"/>
    </source>
</evidence>
<feature type="domain" description="Aminotransferase class I/classII large" evidence="8">
    <location>
        <begin position="30"/>
        <end position="378"/>
    </location>
</feature>
<dbReference type="GO" id="GO:0006520">
    <property type="term" value="P:amino acid metabolic process"/>
    <property type="evidence" value="ECO:0007669"/>
    <property type="project" value="InterPro"/>
</dbReference>
<name>A0A830FH76_9EURY</name>
<dbReference type="Pfam" id="PF00155">
    <property type="entry name" value="Aminotran_1_2"/>
    <property type="match status" value="1"/>
</dbReference>
<keyword evidence="10" id="KW-1185">Reference proteome</keyword>
<comment type="similarity">
    <text evidence="2 7">Belongs to the class-I pyridoxal-phosphate-dependent aminotransferase family.</text>
</comment>
<dbReference type="SUPFAM" id="SSF53383">
    <property type="entry name" value="PLP-dependent transferases"/>
    <property type="match status" value="1"/>
</dbReference>
<evidence type="ECO:0000313" key="10">
    <source>
        <dbReference type="Proteomes" id="UP000607197"/>
    </source>
</evidence>
<proteinExistence type="inferred from homology"/>
<gene>
    <name evidence="9" type="ORF">GCM10009039_12270</name>
</gene>
<comment type="cofactor">
    <cofactor evidence="1 7">
        <name>pyridoxal 5'-phosphate</name>
        <dbReference type="ChEBI" id="CHEBI:597326"/>
    </cofactor>
</comment>
<reference evidence="9" key="2">
    <citation type="submission" date="2020-09" db="EMBL/GenBank/DDBJ databases">
        <authorList>
            <person name="Sun Q."/>
            <person name="Ohkuma M."/>
        </authorList>
    </citation>
    <scope>NUCLEOTIDE SEQUENCE</scope>
    <source>
        <strain evidence="9">JCM 19596</strain>
    </source>
</reference>
<accession>A0A830FH76</accession>
<dbReference type="Gene3D" id="3.40.640.10">
    <property type="entry name" value="Type I PLP-dependent aspartate aminotransferase-like (Major domain)"/>
    <property type="match status" value="1"/>
</dbReference>
<dbReference type="PANTHER" id="PTHR46383">
    <property type="entry name" value="ASPARTATE AMINOTRANSFERASE"/>
    <property type="match status" value="1"/>
</dbReference>
<dbReference type="PROSITE" id="PS00105">
    <property type="entry name" value="AA_TRANSFER_CLASS_1"/>
    <property type="match status" value="1"/>
</dbReference>
<dbReference type="InterPro" id="IPR015424">
    <property type="entry name" value="PyrdxlP-dep_Trfase"/>
</dbReference>
<dbReference type="GO" id="GO:0008483">
    <property type="term" value="F:transaminase activity"/>
    <property type="evidence" value="ECO:0007669"/>
    <property type="project" value="UniProtKB-KW"/>
</dbReference>
<dbReference type="FunFam" id="3.40.640.10:FF:000033">
    <property type="entry name" value="Aspartate aminotransferase"/>
    <property type="match status" value="1"/>
</dbReference>
<dbReference type="EMBL" id="BMPG01000001">
    <property type="protein sequence ID" value="GGL55628.1"/>
    <property type="molecule type" value="Genomic_DNA"/>
</dbReference>
<sequence length="386" mass="41118">MTGQITERVRGVERSSIRAMFDRAERRGGDLVRLEVGEPDFDTPEHIVEAAVDAARSGETHYTPNAGTLELREAISGKLAADRGATFDPETEIMATVGAMEALHLALLGTAEYGDEVVIPTPAYPNYEAQAKLADATPVNVPLDEERGFELDPDRVRDAISEDTAAVVLNSPANPTGRVFDRDAALDVVAAAAEHDAWVVADEVYMGLTYDGPTRSLAADADTDNVLVVDSVSKQYAMTGWRVGWLAGPERLVSELTKIHEATTACPSSVGQKAATAALTGDHDPIDAMYDAFHERRDYVADRIDDIDGIHAAAPEGAFYAFIDVSAFGDDLAIAEELCDDYGVVLAPGSGFGPGGDGSLRLSFANSLENLEAGLDRIESFVADNA</sequence>
<keyword evidence="4 7" id="KW-0032">Aminotransferase</keyword>
<comment type="subunit">
    <text evidence="3">Homodimer.</text>
</comment>
<evidence type="ECO:0000256" key="7">
    <source>
        <dbReference type="RuleBase" id="RU000481"/>
    </source>
</evidence>
<dbReference type="RefSeq" id="WP_229773939.1">
    <property type="nucleotide sequence ID" value="NZ_BMPG01000001.1"/>
</dbReference>
<evidence type="ECO:0000256" key="2">
    <source>
        <dbReference type="ARBA" id="ARBA00007441"/>
    </source>
</evidence>
<organism evidence="9 10">
    <name type="scientific">Halocalculus aciditolerans</name>
    <dbReference type="NCBI Taxonomy" id="1383812"/>
    <lineage>
        <taxon>Archaea</taxon>
        <taxon>Methanobacteriati</taxon>
        <taxon>Methanobacteriota</taxon>
        <taxon>Stenosarchaea group</taxon>
        <taxon>Halobacteria</taxon>
        <taxon>Halobacteriales</taxon>
        <taxon>Halobacteriaceae</taxon>
        <taxon>Halocalculus</taxon>
    </lineage>
</organism>
<evidence type="ECO:0000256" key="3">
    <source>
        <dbReference type="ARBA" id="ARBA00011738"/>
    </source>
</evidence>
<evidence type="ECO:0000256" key="5">
    <source>
        <dbReference type="ARBA" id="ARBA00022679"/>
    </source>
</evidence>
<dbReference type="Proteomes" id="UP000607197">
    <property type="component" value="Unassembled WGS sequence"/>
</dbReference>
<keyword evidence="5 7" id="KW-0808">Transferase</keyword>
<keyword evidence="6" id="KW-0663">Pyridoxal phosphate</keyword>
<reference evidence="9" key="1">
    <citation type="journal article" date="2014" name="Int. J. Syst. Evol. Microbiol.">
        <title>Complete genome sequence of Corynebacterium casei LMG S-19264T (=DSM 44701T), isolated from a smear-ripened cheese.</title>
        <authorList>
            <consortium name="US DOE Joint Genome Institute (JGI-PGF)"/>
            <person name="Walter F."/>
            <person name="Albersmeier A."/>
            <person name="Kalinowski J."/>
            <person name="Ruckert C."/>
        </authorList>
    </citation>
    <scope>NUCLEOTIDE SEQUENCE</scope>
    <source>
        <strain evidence="9">JCM 19596</strain>
    </source>
</reference>
<dbReference type="InterPro" id="IPR004838">
    <property type="entry name" value="NHTrfase_class1_PyrdxlP-BS"/>
</dbReference>
<evidence type="ECO:0000313" key="9">
    <source>
        <dbReference type="EMBL" id="GGL55628.1"/>
    </source>
</evidence>
<dbReference type="EC" id="2.6.1.-" evidence="7"/>
<dbReference type="InterPro" id="IPR015421">
    <property type="entry name" value="PyrdxlP-dep_Trfase_major"/>
</dbReference>